<reference evidence="2" key="2">
    <citation type="submission" date="2013-10" db="EMBL/GenBank/DDBJ databases">
        <authorList>
            <person name="Aslett M."/>
        </authorList>
    </citation>
    <scope>NUCLEOTIDE SEQUENCE</scope>
    <source>
        <strain evidence="2">Houghton</strain>
    </source>
</reference>
<feature type="compositionally biased region" description="Basic and acidic residues" evidence="1">
    <location>
        <begin position="160"/>
        <end position="177"/>
    </location>
</feature>
<sequence>MPLPQPPRGASRSSGPVASSNPPAKMKQEQQKHQQQQQHQAPGRDTSTTAAAAKKTRKSSRSLLTVEDAQRVRHRGERRLHSEKNAATTDTKTHSIVHKDSISAFSKDNGTPAGMAGVKTAQKREVDQAAAKEQVGHRAADAEPSAGPSSSLRYEQPPTLHDRKEMQSKSVMEEKPQKKSRVGLPQQTSANSNRLAALQKQTQEAEAAEKKERKEGVQQLLQQKNPVKAPDMQQLLLGDKRMPQRFADDDTAAEHWKVMPHIKKKDYLLQYTKAKDRKWTPRRGTANTGDEQQTNFDPKDMDMLCANWTEPDPKSSISSLSKAAVQRSSLGESEAELPDFSSNCSADAFYLKRLNTKEAIDTTLLETYLRDSWRHRQALHSSVQETAAYKREKGLNRVTDKLIESIKEPPKGILRIEAIYDEGLGDPYGRNVGPEDPLPFQLESKDEQTELLALHHITQAAEAMKSRLTERFPFADISWSRQPSFDEGNINELFCLKEGDKKCDINLTDSFLKSHERVR</sequence>
<feature type="non-terminal residue" evidence="2">
    <location>
        <position position="519"/>
    </location>
</feature>
<gene>
    <name evidence="2" type="ORF">EAH_00050130</name>
</gene>
<dbReference type="VEuPathDB" id="ToxoDB:EAH_00050130"/>
<feature type="compositionally biased region" description="Low complexity" evidence="1">
    <location>
        <begin position="196"/>
        <end position="205"/>
    </location>
</feature>
<organism evidence="2 3">
    <name type="scientific">Eimeria acervulina</name>
    <name type="common">Coccidian parasite</name>
    <dbReference type="NCBI Taxonomy" id="5801"/>
    <lineage>
        <taxon>Eukaryota</taxon>
        <taxon>Sar</taxon>
        <taxon>Alveolata</taxon>
        <taxon>Apicomplexa</taxon>
        <taxon>Conoidasida</taxon>
        <taxon>Coccidia</taxon>
        <taxon>Eucoccidiorida</taxon>
        <taxon>Eimeriorina</taxon>
        <taxon>Eimeriidae</taxon>
        <taxon>Eimeria</taxon>
    </lineage>
</organism>
<feature type="compositionally biased region" description="Polar residues" evidence="1">
    <location>
        <begin position="185"/>
        <end position="194"/>
    </location>
</feature>
<keyword evidence="3" id="KW-1185">Reference proteome</keyword>
<dbReference type="OrthoDB" id="10567574at2759"/>
<feature type="compositionally biased region" description="Basic and acidic residues" evidence="1">
    <location>
        <begin position="91"/>
        <end position="101"/>
    </location>
</feature>
<evidence type="ECO:0000256" key="1">
    <source>
        <dbReference type="SAM" id="MobiDB-lite"/>
    </source>
</evidence>
<feature type="compositionally biased region" description="Low complexity" evidence="1">
    <location>
        <begin position="33"/>
        <end position="53"/>
    </location>
</feature>
<accession>U6GVK8</accession>
<proteinExistence type="predicted"/>
<reference evidence="2" key="1">
    <citation type="submission" date="2013-10" db="EMBL/GenBank/DDBJ databases">
        <title>Genomic analysis of the causative agents of coccidiosis in chickens.</title>
        <authorList>
            <person name="Reid A.J."/>
            <person name="Blake D."/>
            <person name="Billington K."/>
            <person name="Browne H."/>
            <person name="Dunn M."/>
            <person name="Hung S."/>
            <person name="Kawahara F."/>
            <person name="Miranda-Saavedra D."/>
            <person name="Mourier T."/>
            <person name="Nagra H."/>
            <person name="Otto T.D."/>
            <person name="Rawlings N."/>
            <person name="Sanchez A."/>
            <person name="Sanders M."/>
            <person name="Subramaniam C."/>
            <person name="Tay Y."/>
            <person name="Dear P."/>
            <person name="Doerig C."/>
            <person name="Gruber A."/>
            <person name="Parkinson J."/>
            <person name="Shirley M."/>
            <person name="Wan K.L."/>
            <person name="Berriman M."/>
            <person name="Tomley F."/>
            <person name="Pain A."/>
        </authorList>
    </citation>
    <scope>NUCLEOTIDE SEQUENCE</scope>
    <source>
        <strain evidence="2">Houghton</strain>
    </source>
</reference>
<protein>
    <submittedName>
        <fullName evidence="2">Uncharacterized protein</fullName>
    </submittedName>
</protein>
<feature type="compositionally biased region" description="Polar residues" evidence="1">
    <location>
        <begin position="11"/>
        <end position="22"/>
    </location>
</feature>
<dbReference type="EMBL" id="HG673624">
    <property type="protein sequence ID" value="CDI84220.1"/>
    <property type="molecule type" value="Genomic_DNA"/>
</dbReference>
<dbReference type="AlphaFoldDB" id="U6GVK8"/>
<dbReference type="GeneID" id="25273083"/>
<feature type="compositionally biased region" description="Polar residues" evidence="1">
    <location>
        <begin position="285"/>
        <end position="296"/>
    </location>
</feature>
<evidence type="ECO:0000313" key="2">
    <source>
        <dbReference type="EMBL" id="CDI84220.1"/>
    </source>
</evidence>
<dbReference type="RefSeq" id="XP_013246754.1">
    <property type="nucleotide sequence ID" value="XM_013391300.1"/>
</dbReference>
<feature type="region of interest" description="Disordered" evidence="1">
    <location>
        <begin position="1"/>
        <end position="230"/>
    </location>
</feature>
<evidence type="ECO:0000313" key="3">
    <source>
        <dbReference type="Proteomes" id="UP000018050"/>
    </source>
</evidence>
<name>U6GVK8_EIMAC</name>
<dbReference type="Proteomes" id="UP000018050">
    <property type="component" value="Unassembled WGS sequence"/>
</dbReference>
<feature type="compositionally biased region" description="Basic and acidic residues" evidence="1">
    <location>
        <begin position="207"/>
        <end position="216"/>
    </location>
</feature>
<feature type="region of interest" description="Disordered" evidence="1">
    <location>
        <begin position="280"/>
        <end position="299"/>
    </location>
</feature>